<protein>
    <submittedName>
        <fullName evidence="7">Lipoprotein LipO</fullName>
    </submittedName>
</protein>
<feature type="chain" id="PRO_5045778887" evidence="6">
    <location>
        <begin position="25"/>
        <end position="509"/>
    </location>
</feature>
<proteinExistence type="predicted"/>
<evidence type="ECO:0000256" key="6">
    <source>
        <dbReference type="SAM" id="SignalP"/>
    </source>
</evidence>
<evidence type="ECO:0000256" key="3">
    <source>
        <dbReference type="ARBA" id="ARBA00023136"/>
    </source>
</evidence>
<organism evidence="7 8">
    <name type="scientific">Paenibacillus konkukensis</name>
    <dbReference type="NCBI Taxonomy" id="2020716"/>
    <lineage>
        <taxon>Bacteria</taxon>
        <taxon>Bacillati</taxon>
        <taxon>Bacillota</taxon>
        <taxon>Bacilli</taxon>
        <taxon>Bacillales</taxon>
        <taxon>Paenibacillaceae</taxon>
        <taxon>Paenibacillus</taxon>
    </lineage>
</organism>
<keyword evidence="4" id="KW-0564">Palmitate</keyword>
<evidence type="ECO:0000256" key="5">
    <source>
        <dbReference type="ARBA" id="ARBA00023288"/>
    </source>
</evidence>
<dbReference type="RefSeq" id="WP_249861708.1">
    <property type="nucleotide sequence ID" value="NZ_CP027059.1"/>
</dbReference>
<keyword evidence="2 6" id="KW-0732">Signal</keyword>
<dbReference type="SUPFAM" id="SSF53850">
    <property type="entry name" value="Periplasmic binding protein-like II"/>
    <property type="match status" value="1"/>
</dbReference>
<evidence type="ECO:0000313" key="8">
    <source>
        <dbReference type="Proteomes" id="UP001057134"/>
    </source>
</evidence>
<dbReference type="PANTHER" id="PTHR43649:SF33">
    <property type="entry name" value="POLYGALACTURONAN_RHAMNOGALACTURONAN-BINDING PROTEIN YTCQ"/>
    <property type="match status" value="1"/>
</dbReference>
<dbReference type="EMBL" id="CP027059">
    <property type="protein sequence ID" value="UQZ86144.1"/>
    <property type="molecule type" value="Genomic_DNA"/>
</dbReference>
<keyword evidence="8" id="KW-1185">Reference proteome</keyword>
<dbReference type="InterPro" id="IPR050490">
    <property type="entry name" value="Bact_solute-bd_prot1"/>
</dbReference>
<keyword evidence="5 7" id="KW-0449">Lipoprotein</keyword>
<reference evidence="7" key="1">
    <citation type="submission" date="2018-02" db="EMBL/GenBank/DDBJ databases">
        <authorList>
            <person name="Kim S.-K."/>
            <person name="Jung H.-I."/>
            <person name="Lee S.-W."/>
        </authorList>
    </citation>
    <scope>NUCLEOTIDE SEQUENCE</scope>
    <source>
        <strain evidence="7">SK3146</strain>
    </source>
</reference>
<evidence type="ECO:0000256" key="4">
    <source>
        <dbReference type="ARBA" id="ARBA00023139"/>
    </source>
</evidence>
<keyword evidence="3" id="KW-0472">Membrane</keyword>
<feature type="signal peptide" evidence="6">
    <location>
        <begin position="1"/>
        <end position="24"/>
    </location>
</feature>
<accession>A0ABY4RXL1</accession>
<keyword evidence="1" id="KW-1003">Cell membrane</keyword>
<dbReference type="Proteomes" id="UP001057134">
    <property type="component" value="Chromosome"/>
</dbReference>
<sequence length="509" mass="58201">MAHLRFGNKILTLALSSVVCYTMAACGTSKSERMLPKPDAAKSSEQAARWDWGKPFTLNALSNTPREIPDLDNRFWTKVQDLFKVKLQAEFVPLDDYETRLRLVLSSGSLPEVLVVNTLDDGVFTKAVKQGMFWELGELAGDLSDFPNLAKNIPEEVWKYTSIDGKRYVIPRVRPLLDGGLHWRPDLFRALGLPEPATLDDYIGGLKQIVDAYPERQYVGLHFEESFFGAFGGFEPVYNGEGGLVHKYFTDAYTDFVAWYRSVYAMGLMSKEFAVLKGSDKEYMFRSDKALTFQKNMYHSYTYDQDLKKLDPQYEAGVITYLNGPDGHTGEFGVGYTGGFVISREVPKEKALRILHMYNQAVSPEVTEQLLHGFQGIHYRIVGGERVPTELAQKEISNAVMQIFPNALDPWQKVINTAAPKEWNDRMIATARTLYDAEHAIDPFRVIRSETWLKEWPKVQDEYIAMRTAAIMGVISMDEYREYVGKQREQPQFRKAFLEFAESYELMFQ</sequence>
<reference evidence="7" key="2">
    <citation type="journal article" date="2021" name="J Anim Sci Technol">
        <title>Complete genome sequence of Paenibacillus konkukensis sp. nov. SK3146 as a potential probiotic strain.</title>
        <authorList>
            <person name="Jung H.I."/>
            <person name="Park S."/>
            <person name="Niu K.M."/>
            <person name="Lee S.W."/>
            <person name="Kothari D."/>
            <person name="Yi K.J."/>
            <person name="Kim S.K."/>
        </authorList>
    </citation>
    <scope>NUCLEOTIDE SEQUENCE</scope>
    <source>
        <strain evidence="7">SK3146</strain>
    </source>
</reference>
<dbReference type="InterPro" id="IPR006059">
    <property type="entry name" value="SBP"/>
</dbReference>
<evidence type="ECO:0000313" key="7">
    <source>
        <dbReference type="EMBL" id="UQZ86144.1"/>
    </source>
</evidence>
<gene>
    <name evidence="7" type="primary">lipO_68</name>
    <name evidence="7" type="ORF">SK3146_05436</name>
</gene>
<dbReference type="Gene3D" id="3.40.190.10">
    <property type="entry name" value="Periplasmic binding protein-like II"/>
    <property type="match status" value="2"/>
</dbReference>
<dbReference type="PANTHER" id="PTHR43649">
    <property type="entry name" value="ARABINOSE-BINDING PROTEIN-RELATED"/>
    <property type="match status" value="1"/>
</dbReference>
<name>A0ABY4RXL1_9BACL</name>
<evidence type="ECO:0000256" key="1">
    <source>
        <dbReference type="ARBA" id="ARBA00022475"/>
    </source>
</evidence>
<evidence type="ECO:0000256" key="2">
    <source>
        <dbReference type="ARBA" id="ARBA00022729"/>
    </source>
</evidence>
<dbReference type="Pfam" id="PF01547">
    <property type="entry name" value="SBP_bac_1"/>
    <property type="match status" value="1"/>
</dbReference>
<dbReference type="PROSITE" id="PS51257">
    <property type="entry name" value="PROKAR_LIPOPROTEIN"/>
    <property type="match status" value="1"/>
</dbReference>